<dbReference type="Pfam" id="PF09994">
    <property type="entry name" value="T6SS_Tle1-like_cat"/>
    <property type="match status" value="1"/>
</dbReference>
<sequence length="512" mass="57092">MDASSSAAPAPAPAPPATPPIAKPVPMVRSPRTLVLCFDGTANEYDSTNTNVVKLFSLLKKDNIDAQLCYYQAGVGTYFQPGTVSPVFSWVAKVADEAVAWYLPAHVMDGYKFLMQNYNAGDKVCLFAGFSRGAYTARALAGMLHKVGLLPRDNFAQVPFAYKLYKSSKASNQVLAAGFKQTFSRDVPIEFLGVWDTVASVGIVWTRSLPFVTTNTTIRTFRHALSLDEHRAKFRPDMYNRPVPDTSPAKADRNPVGVNHLVSNIKSGYRKVKRSLDETHRSVDKAIDEILDVSDGDDRFSTSSKEFTTDVREVWFSGCHSDVGGGSVSDTTEYSLADVPLCWMVREVMQVQCGILFEDAALHRWRIPLTATDSFKGKPGGTHKKQTSLHDYMKPGHNGKSQLTDGNGKEAEQPDNPLSKEQSREEQDVVQPINDELKIDPLWWLLEIVPTKYAWQNSAGEWVSKWSFHLGRGRFVPANPKFHHSVKLRMEDPNLKYTPKAKYVKGTETYVD</sequence>
<gene>
    <name evidence="3" type="ORF">EWM64_g7930</name>
</gene>
<keyword evidence="4" id="KW-1185">Reference proteome</keyword>
<accession>A0A4Y9ZMQ9</accession>
<dbReference type="InterPro" id="IPR018712">
    <property type="entry name" value="Tle1-like_cat"/>
</dbReference>
<evidence type="ECO:0000313" key="3">
    <source>
        <dbReference type="EMBL" id="TFY76082.1"/>
    </source>
</evidence>
<feature type="region of interest" description="Disordered" evidence="1">
    <location>
        <begin position="1"/>
        <end position="25"/>
    </location>
</feature>
<dbReference type="Proteomes" id="UP000298061">
    <property type="component" value="Unassembled WGS sequence"/>
</dbReference>
<name>A0A4Y9ZMQ9_9AGAM</name>
<evidence type="ECO:0000259" key="2">
    <source>
        <dbReference type="Pfam" id="PF09994"/>
    </source>
</evidence>
<dbReference type="OrthoDB" id="3162439at2759"/>
<dbReference type="STRING" id="135208.A0A4Y9ZMQ9"/>
<comment type="caution">
    <text evidence="3">The sequence shown here is derived from an EMBL/GenBank/DDBJ whole genome shotgun (WGS) entry which is preliminary data.</text>
</comment>
<evidence type="ECO:0000313" key="4">
    <source>
        <dbReference type="Proteomes" id="UP000298061"/>
    </source>
</evidence>
<reference evidence="3 4" key="1">
    <citation type="submission" date="2019-02" db="EMBL/GenBank/DDBJ databases">
        <title>Genome sequencing of the rare red list fungi Hericium alpestre (H. flagellum).</title>
        <authorList>
            <person name="Buettner E."/>
            <person name="Kellner H."/>
        </authorList>
    </citation>
    <scope>NUCLEOTIDE SEQUENCE [LARGE SCALE GENOMIC DNA]</scope>
    <source>
        <strain evidence="3 4">DSM 108284</strain>
    </source>
</reference>
<protein>
    <recommendedName>
        <fullName evidence="2">T6SS Phospholipase effector Tle1-like catalytic domain-containing protein</fullName>
    </recommendedName>
</protein>
<organism evidence="3 4">
    <name type="scientific">Hericium alpestre</name>
    <dbReference type="NCBI Taxonomy" id="135208"/>
    <lineage>
        <taxon>Eukaryota</taxon>
        <taxon>Fungi</taxon>
        <taxon>Dikarya</taxon>
        <taxon>Basidiomycota</taxon>
        <taxon>Agaricomycotina</taxon>
        <taxon>Agaricomycetes</taxon>
        <taxon>Russulales</taxon>
        <taxon>Hericiaceae</taxon>
        <taxon>Hericium</taxon>
    </lineage>
</organism>
<dbReference type="PANTHER" id="PTHR33840">
    <property type="match status" value="1"/>
</dbReference>
<dbReference type="PANTHER" id="PTHR33840:SF2">
    <property type="entry name" value="TLE1 PHOSPHOLIPASE DOMAIN-CONTAINING PROTEIN"/>
    <property type="match status" value="1"/>
</dbReference>
<evidence type="ECO:0000256" key="1">
    <source>
        <dbReference type="SAM" id="MobiDB-lite"/>
    </source>
</evidence>
<feature type="domain" description="T6SS Phospholipase effector Tle1-like catalytic" evidence="2">
    <location>
        <begin position="32"/>
        <end position="347"/>
    </location>
</feature>
<feature type="compositionally biased region" description="Pro residues" evidence="1">
    <location>
        <begin position="10"/>
        <end position="23"/>
    </location>
</feature>
<dbReference type="EMBL" id="SFCI01001327">
    <property type="protein sequence ID" value="TFY76082.1"/>
    <property type="molecule type" value="Genomic_DNA"/>
</dbReference>
<dbReference type="AlphaFoldDB" id="A0A4Y9ZMQ9"/>
<proteinExistence type="predicted"/>
<feature type="region of interest" description="Disordered" evidence="1">
    <location>
        <begin position="373"/>
        <end position="431"/>
    </location>
</feature>